<proteinExistence type="inferred from homology"/>
<dbReference type="NCBIfam" id="NF003811">
    <property type="entry name" value="PRK05402.1"/>
    <property type="match status" value="1"/>
</dbReference>
<dbReference type="InterPro" id="IPR013783">
    <property type="entry name" value="Ig-like_fold"/>
</dbReference>
<dbReference type="CDD" id="cd11322">
    <property type="entry name" value="AmyAc_Glg_BE"/>
    <property type="match status" value="1"/>
</dbReference>
<dbReference type="GO" id="GO:0043169">
    <property type="term" value="F:cation binding"/>
    <property type="evidence" value="ECO:0007669"/>
    <property type="project" value="InterPro"/>
</dbReference>
<evidence type="ECO:0000256" key="11">
    <source>
        <dbReference type="SAM" id="MobiDB-lite"/>
    </source>
</evidence>
<feature type="compositionally biased region" description="Basic residues" evidence="11">
    <location>
        <begin position="647"/>
        <end position="660"/>
    </location>
</feature>
<dbReference type="EMBL" id="BLYI01000043">
    <property type="protein sequence ID" value="GFO85571.1"/>
    <property type="molecule type" value="Genomic_DNA"/>
</dbReference>
<dbReference type="InterPro" id="IPR013780">
    <property type="entry name" value="Glyco_hydro_b"/>
</dbReference>
<reference evidence="13" key="1">
    <citation type="submission" date="2020-06" db="EMBL/GenBank/DDBJ databases">
        <title>Characterization of fructooligosaccharide metabolism and fructooligosaccharide-degrading enzymes in human commensal butyrate producers.</title>
        <authorList>
            <person name="Tanno H."/>
            <person name="Fujii T."/>
            <person name="Hirano K."/>
            <person name="Maeno S."/>
            <person name="Tonozuka T."/>
            <person name="Sakamoto M."/>
            <person name="Ohkuma M."/>
            <person name="Tochio T."/>
            <person name="Endo A."/>
        </authorList>
    </citation>
    <scope>NUCLEOTIDE SEQUENCE</scope>
    <source>
        <strain evidence="13">JCM 17466</strain>
    </source>
</reference>
<dbReference type="SUPFAM" id="SSF81296">
    <property type="entry name" value="E set domains"/>
    <property type="match status" value="1"/>
</dbReference>
<dbReference type="GO" id="GO:0004553">
    <property type="term" value="F:hydrolase activity, hydrolyzing O-glycosyl compounds"/>
    <property type="evidence" value="ECO:0007669"/>
    <property type="project" value="InterPro"/>
</dbReference>
<dbReference type="RefSeq" id="WP_201311273.1">
    <property type="nucleotide sequence ID" value="NZ_BLYI01000043.1"/>
</dbReference>
<organism evidence="13 14">
    <name type="scientific">Anaerostipes butyraticus</name>
    <dbReference type="NCBI Taxonomy" id="645466"/>
    <lineage>
        <taxon>Bacteria</taxon>
        <taxon>Bacillati</taxon>
        <taxon>Bacillota</taxon>
        <taxon>Clostridia</taxon>
        <taxon>Lachnospirales</taxon>
        <taxon>Lachnospiraceae</taxon>
        <taxon>Anaerostipes</taxon>
    </lineage>
</organism>
<keyword evidence="7 10" id="KW-0808">Transferase</keyword>
<feature type="compositionally biased region" description="Basic and acidic residues" evidence="11">
    <location>
        <begin position="685"/>
        <end position="718"/>
    </location>
</feature>
<evidence type="ECO:0000256" key="7">
    <source>
        <dbReference type="ARBA" id="ARBA00022679"/>
    </source>
</evidence>
<feature type="region of interest" description="Disordered" evidence="11">
    <location>
        <begin position="644"/>
        <end position="822"/>
    </location>
</feature>
<evidence type="ECO:0000256" key="6">
    <source>
        <dbReference type="ARBA" id="ARBA00022676"/>
    </source>
</evidence>
<dbReference type="InterPro" id="IPR006048">
    <property type="entry name" value="A-amylase/branching_C"/>
</dbReference>
<dbReference type="InterPro" id="IPR014756">
    <property type="entry name" value="Ig_E-set"/>
</dbReference>
<feature type="active site" description="Nucleophile" evidence="10">
    <location>
        <position position="307"/>
    </location>
</feature>
<feature type="compositionally biased region" description="Basic and acidic residues" evidence="11">
    <location>
        <begin position="727"/>
        <end position="778"/>
    </location>
</feature>
<feature type="active site" description="Proton donor" evidence="10">
    <location>
        <position position="360"/>
    </location>
</feature>
<dbReference type="Gene3D" id="3.20.20.80">
    <property type="entry name" value="Glycosidases"/>
    <property type="match status" value="1"/>
</dbReference>
<evidence type="ECO:0000256" key="10">
    <source>
        <dbReference type="HAMAP-Rule" id="MF_00685"/>
    </source>
</evidence>
<comment type="catalytic activity">
    <reaction evidence="1 10">
        <text>Transfers a segment of a (1-&gt;4)-alpha-D-glucan chain to a primary hydroxy group in a similar glucan chain.</text>
        <dbReference type="EC" id="2.4.1.18"/>
    </reaction>
</comment>
<dbReference type="InterPro" id="IPR004193">
    <property type="entry name" value="Glyco_hydro_13_N"/>
</dbReference>
<comment type="similarity">
    <text evidence="4 10">Belongs to the glycosyl hydrolase 13 family. GlgB subfamily.</text>
</comment>
<evidence type="ECO:0000256" key="8">
    <source>
        <dbReference type="ARBA" id="ARBA00023056"/>
    </source>
</evidence>
<comment type="function">
    <text evidence="2 10">Catalyzes the formation of the alpha-1,6-glucosidic linkages in glycogen by scission of a 1,4-alpha-linked oligosaccharide from growing alpha-1,4-glucan chains and the subsequent attachment of the oligosaccharide to the alpha-1,6 position.</text>
</comment>
<dbReference type="SMART" id="SM00642">
    <property type="entry name" value="Aamy"/>
    <property type="match status" value="1"/>
</dbReference>
<keyword evidence="5 10" id="KW-0321">Glycogen metabolism</keyword>
<dbReference type="InterPro" id="IPR006047">
    <property type="entry name" value="GH13_cat_dom"/>
</dbReference>
<evidence type="ECO:0000256" key="5">
    <source>
        <dbReference type="ARBA" id="ARBA00022600"/>
    </source>
</evidence>
<dbReference type="Pfam" id="PF00128">
    <property type="entry name" value="Alpha-amylase"/>
    <property type="match status" value="1"/>
</dbReference>
<protein>
    <recommendedName>
        <fullName evidence="10">1,4-alpha-glucan branching enzyme GlgB</fullName>
        <ecNumber evidence="10">2.4.1.18</ecNumber>
    </recommendedName>
    <alternativeName>
        <fullName evidence="10">1,4-alpha-D-glucan:1,4-alpha-D-glucan 6-glucosyl-transferase</fullName>
    </alternativeName>
    <alternativeName>
        <fullName evidence="10">Alpha-(1-&gt;4)-glucan branching enzyme</fullName>
    </alternativeName>
    <alternativeName>
        <fullName evidence="10">Glycogen branching enzyme</fullName>
        <shortName evidence="10">BE</shortName>
    </alternativeName>
</protein>
<dbReference type="InterPro" id="IPR044143">
    <property type="entry name" value="GlgB_N_E_set_prok"/>
</dbReference>
<feature type="compositionally biased region" description="Basic and acidic residues" evidence="11">
    <location>
        <begin position="797"/>
        <end position="816"/>
    </location>
</feature>
<evidence type="ECO:0000256" key="2">
    <source>
        <dbReference type="ARBA" id="ARBA00002953"/>
    </source>
</evidence>
<evidence type="ECO:0000256" key="4">
    <source>
        <dbReference type="ARBA" id="ARBA00009000"/>
    </source>
</evidence>
<evidence type="ECO:0000256" key="3">
    <source>
        <dbReference type="ARBA" id="ARBA00004964"/>
    </source>
</evidence>
<gene>
    <name evidence="10" type="primary">glgB</name>
    <name evidence="13" type="ORF">ANBU17_19180</name>
</gene>
<dbReference type="GO" id="GO:0005978">
    <property type="term" value="P:glycogen biosynthetic process"/>
    <property type="evidence" value="ECO:0007669"/>
    <property type="project" value="UniProtKB-UniRule"/>
</dbReference>
<comment type="pathway">
    <text evidence="3 10">Glycan biosynthesis; glycogen biosynthesis.</text>
</comment>
<dbReference type="SUPFAM" id="SSF51011">
    <property type="entry name" value="Glycosyl hydrolase domain"/>
    <property type="match status" value="1"/>
</dbReference>
<accession>A0A916QAF3</accession>
<dbReference type="AlphaFoldDB" id="A0A916QAF3"/>
<dbReference type="SUPFAM" id="SSF51445">
    <property type="entry name" value="(Trans)glycosidases"/>
    <property type="match status" value="1"/>
</dbReference>
<dbReference type="PANTHER" id="PTHR43651:SF3">
    <property type="entry name" value="1,4-ALPHA-GLUCAN-BRANCHING ENZYME"/>
    <property type="match status" value="1"/>
</dbReference>
<dbReference type="Proteomes" id="UP000613208">
    <property type="component" value="Unassembled WGS sequence"/>
</dbReference>
<dbReference type="EC" id="2.4.1.18" evidence="10"/>
<evidence type="ECO:0000256" key="9">
    <source>
        <dbReference type="ARBA" id="ARBA00023277"/>
    </source>
</evidence>
<dbReference type="HAMAP" id="MF_00685">
    <property type="entry name" value="GlgB"/>
    <property type="match status" value="1"/>
</dbReference>
<dbReference type="NCBIfam" id="NF008967">
    <property type="entry name" value="PRK12313.1"/>
    <property type="match status" value="1"/>
</dbReference>
<dbReference type="NCBIfam" id="TIGR01515">
    <property type="entry name" value="branching_enzym"/>
    <property type="match status" value="1"/>
</dbReference>
<dbReference type="PANTHER" id="PTHR43651">
    <property type="entry name" value="1,4-ALPHA-GLUCAN-BRANCHING ENZYME"/>
    <property type="match status" value="1"/>
</dbReference>
<dbReference type="InterPro" id="IPR006407">
    <property type="entry name" value="GlgB"/>
</dbReference>
<dbReference type="CDD" id="cd02855">
    <property type="entry name" value="E_set_GBE_prok_N"/>
    <property type="match status" value="1"/>
</dbReference>
<dbReference type="Pfam" id="PF02806">
    <property type="entry name" value="Alpha-amylase_C"/>
    <property type="match status" value="1"/>
</dbReference>
<sequence>MNEAINRDDLYLFQTGKARKAYLTFGCHYQKETKTHRFTVWAPSAKFVSVVGDFNYWNPLAHPMKGDKDGIYTIEIAGLKKGDLYKYYIEGYDGVCRYKSDPFAFYSECRPATASKIWDFDDFKWSDKRFINQRKKKQALDQPMSIYEMHLGTWRMPENEEREFYNYREIADMLIPYLQKMGYTHVEMMPITEYPYDLSWGYQVTGYYAVTARYGTPEDFNYMVNELHKAGIGVILDWVPAHFPRDEHGLAMFDGTHIYDHEDPRKGSQPDWGTLLFNYGKPEVQSFLISSAMFFADIYHIDGIRIDAVSAMLYLDFGKQEGEYVPNEDGTNINYESIDFLQNLNTALRSTYEGFLTIAEESTAFPKVTSDIDDPDGLGFVYKWNMGYMHDTLYYMELDPLFRKDNHGAIVFSMDYAYSENYILPYSHDEVVHGKGSMINKMYGSYEEKFAGLRALYGFTYAHPGKKLLFMGGEFAQFVEWRDKQQLDWFLIDDFEMHHSFHEYVAKLNDLYKNEPALYELDMSPEGFEWCLQRDADHSVVAFIRKGRKKRGKKQEQILCVCNFTPMEWDNYEIPMPAKAKLTKILDSSELDFGGDGDVSEDKARTKRVRAVGEDGKGYYHNAAHISLKALSVVYYKVEEIEEKPRKTAKRKTTAKKTTAKKTEEKKTAAAVKKETEAKTTAAAKKTEEKKTAAAEKADKKPVQAKKKTSEPVKETKKAVQPAQAKETVKKTEDKKPAKNTAPEKDTKDKEPVKVESKVKEAKKPAAAVKKETEKKAAADTTALKQEKTAAKAAIKKQPENSTKEEKEKGEKKETTTQKNKK</sequence>
<comment type="caution">
    <text evidence="13">The sequence shown here is derived from an EMBL/GenBank/DDBJ whole genome shotgun (WGS) entry which is preliminary data.</text>
</comment>
<keyword evidence="6 10" id="KW-0328">Glycosyltransferase</keyword>
<keyword evidence="9 10" id="KW-0119">Carbohydrate metabolism</keyword>
<evidence type="ECO:0000256" key="1">
    <source>
        <dbReference type="ARBA" id="ARBA00000826"/>
    </source>
</evidence>
<evidence type="ECO:0000313" key="13">
    <source>
        <dbReference type="EMBL" id="GFO85571.1"/>
    </source>
</evidence>
<feature type="compositionally biased region" description="Basic and acidic residues" evidence="11">
    <location>
        <begin position="661"/>
        <end position="678"/>
    </location>
</feature>
<keyword evidence="14" id="KW-1185">Reference proteome</keyword>
<evidence type="ECO:0000313" key="14">
    <source>
        <dbReference type="Proteomes" id="UP000613208"/>
    </source>
</evidence>
<comment type="subunit">
    <text evidence="10">Monomer.</text>
</comment>
<dbReference type="FunFam" id="3.20.20.80:FF:000003">
    <property type="entry name" value="1,4-alpha-glucan branching enzyme GlgB"/>
    <property type="match status" value="1"/>
</dbReference>
<keyword evidence="8 10" id="KW-0320">Glycogen biosynthesis</keyword>
<feature type="domain" description="Glycosyl hydrolase family 13 catalytic" evidence="12">
    <location>
        <begin position="164"/>
        <end position="512"/>
    </location>
</feature>
<dbReference type="GO" id="GO:0005829">
    <property type="term" value="C:cytosol"/>
    <property type="evidence" value="ECO:0007669"/>
    <property type="project" value="TreeGrafter"/>
</dbReference>
<evidence type="ECO:0000259" key="12">
    <source>
        <dbReference type="SMART" id="SM00642"/>
    </source>
</evidence>
<dbReference type="GO" id="GO:0003844">
    <property type="term" value="F:1,4-alpha-glucan branching enzyme activity"/>
    <property type="evidence" value="ECO:0007669"/>
    <property type="project" value="UniProtKB-UniRule"/>
</dbReference>
<dbReference type="InterPro" id="IPR017853">
    <property type="entry name" value="GH"/>
</dbReference>
<dbReference type="Pfam" id="PF02922">
    <property type="entry name" value="CBM_48"/>
    <property type="match status" value="1"/>
</dbReference>
<dbReference type="Gene3D" id="2.60.40.10">
    <property type="entry name" value="Immunoglobulins"/>
    <property type="match status" value="1"/>
</dbReference>
<dbReference type="Gene3D" id="2.60.40.1180">
    <property type="entry name" value="Golgi alpha-mannosidase II"/>
    <property type="match status" value="1"/>
</dbReference>
<name>A0A916QAF3_9FIRM</name>